<dbReference type="InterPro" id="IPR019422">
    <property type="entry name" value="7TM_GPCR_serpentine_rcpt_Srh"/>
</dbReference>
<dbReference type="AlphaFoldDB" id="A0A2A6CXQ4"/>
<protein>
    <submittedName>
        <fullName evidence="1">G protein-coupled receptor</fullName>
    </submittedName>
</protein>
<dbReference type="InterPro" id="IPR053220">
    <property type="entry name" value="Nematode_rcpt-like_serp_H"/>
</dbReference>
<evidence type="ECO:0000313" key="2">
    <source>
        <dbReference type="Proteomes" id="UP000005239"/>
    </source>
</evidence>
<reference evidence="1" key="2">
    <citation type="submission" date="2022-06" db="UniProtKB">
        <authorList>
            <consortium name="EnsemblMetazoa"/>
        </authorList>
    </citation>
    <scope>IDENTIFICATION</scope>
    <source>
        <strain evidence="1">PS312</strain>
    </source>
</reference>
<dbReference type="EnsemblMetazoa" id="PPA36182.1">
    <property type="protein sequence ID" value="PPA36182.1"/>
    <property type="gene ID" value="WBGene00274551"/>
</dbReference>
<accession>A0A8R1YTW0</accession>
<organism evidence="1 2">
    <name type="scientific">Pristionchus pacificus</name>
    <name type="common">Parasitic nematode worm</name>
    <dbReference type="NCBI Taxonomy" id="54126"/>
    <lineage>
        <taxon>Eukaryota</taxon>
        <taxon>Metazoa</taxon>
        <taxon>Ecdysozoa</taxon>
        <taxon>Nematoda</taxon>
        <taxon>Chromadorea</taxon>
        <taxon>Rhabditida</taxon>
        <taxon>Rhabditina</taxon>
        <taxon>Diplogasteromorpha</taxon>
        <taxon>Diplogasteroidea</taxon>
        <taxon>Neodiplogasteridae</taxon>
        <taxon>Pristionchus</taxon>
    </lineage>
</organism>
<sequence length="355" mass="40565">MSDYFVSIEMERAFSTTFHIKFVISPILHCICFYCLIRETPQNQHEVRFFLMFLQIVVAVQDVVNDIMLEPIPLLPLPAAYFVGLGVRIGVPLNLILSLEVASSATMAVSIILCFLHKHQTIIDDLSRLKMRKRVYHLLCFCCGCMCTFIFIAVLTSPSDFASSNRAIATYKINITWIRQRGPYMVLEKNLYTRAAGLLFLTNALISGISTNAMYWHILHYLNNATSSGSVSTRNMIKRSVLALYIQLFAPSFFLGLPMVICFLFLSTDTGDFMTCYVLCYILQLHSPAHSIVLLSITPAYRRFLLSFFPQRSRVKQHPYRSLPHLPRQISHVFLHIGSALHRLGIHRRPSISFE</sequence>
<gene>
    <name evidence="1" type="primary">WBGene00274551</name>
</gene>
<dbReference type="PANTHER" id="PTHR22941:SF26">
    <property type="entry name" value="SERPENTINE RECEPTOR, CLASS H"/>
    <property type="match status" value="1"/>
</dbReference>
<proteinExistence type="predicted"/>
<name>A0A2A6CXQ4_PRIPA</name>
<dbReference type="Pfam" id="PF10318">
    <property type="entry name" value="7TM_GPCR_Srh"/>
    <property type="match status" value="1"/>
</dbReference>
<evidence type="ECO:0000313" key="1">
    <source>
        <dbReference type="EnsemblMetazoa" id="PPA36182.1"/>
    </source>
</evidence>
<dbReference type="Proteomes" id="UP000005239">
    <property type="component" value="Unassembled WGS sequence"/>
</dbReference>
<accession>A0A2A6CXQ4</accession>
<reference evidence="2" key="1">
    <citation type="journal article" date="2008" name="Nat. Genet.">
        <title>The Pristionchus pacificus genome provides a unique perspective on nematode lifestyle and parasitism.</title>
        <authorList>
            <person name="Dieterich C."/>
            <person name="Clifton S.W."/>
            <person name="Schuster L.N."/>
            <person name="Chinwalla A."/>
            <person name="Delehaunty K."/>
            <person name="Dinkelacker I."/>
            <person name="Fulton L."/>
            <person name="Fulton R."/>
            <person name="Godfrey J."/>
            <person name="Minx P."/>
            <person name="Mitreva M."/>
            <person name="Roeseler W."/>
            <person name="Tian H."/>
            <person name="Witte H."/>
            <person name="Yang S.P."/>
            <person name="Wilson R.K."/>
            <person name="Sommer R.J."/>
        </authorList>
    </citation>
    <scope>NUCLEOTIDE SEQUENCE [LARGE SCALE GENOMIC DNA]</scope>
    <source>
        <strain evidence="2">PS312</strain>
    </source>
</reference>
<dbReference type="PANTHER" id="PTHR22941">
    <property type="entry name" value="SERPENTINE RECEPTOR"/>
    <property type="match status" value="1"/>
</dbReference>
<keyword evidence="2" id="KW-1185">Reference proteome</keyword>